<dbReference type="Gene3D" id="1.20.1050.10">
    <property type="match status" value="1"/>
</dbReference>
<reference evidence="3 4" key="4">
    <citation type="journal article" date="2009" name="Appl. Environ. Microbiol.">
        <title>Comparative genome-wide transcriptional profiling of Azorhizobium caulinodans ORS571 grown under free-living and symbiotic conditions.</title>
        <authorList>
            <person name="Tsukada S."/>
            <person name="Aono T."/>
            <person name="Akiba N."/>
            <person name="Lee KB."/>
            <person name="Liu CT."/>
            <person name="Toyazaki H."/>
            <person name="Oyaizu H."/>
        </authorList>
    </citation>
    <scope>NUCLEOTIDE SEQUENCE [LARGE SCALE GENOMIC DNA]</scope>
    <source>
        <strain evidence="4">ATCC 43989 / DSM 5975 / JCM 20966 / LMG 6465 / NBRC 14845 / NCIMB 13405 / ORS 571</strain>
    </source>
</reference>
<organism evidence="3 4">
    <name type="scientific">Azorhizobium caulinodans (strain ATCC 43989 / DSM 5975 / JCM 20966 / LMG 6465 / NBRC 14845 / NCIMB 13405 / ORS 571)</name>
    <dbReference type="NCBI Taxonomy" id="438753"/>
    <lineage>
        <taxon>Bacteria</taxon>
        <taxon>Pseudomonadati</taxon>
        <taxon>Pseudomonadota</taxon>
        <taxon>Alphaproteobacteria</taxon>
        <taxon>Hyphomicrobiales</taxon>
        <taxon>Xanthobacteraceae</taxon>
        <taxon>Azorhizobium</taxon>
    </lineage>
</organism>
<name>A8IEZ7_AZOC5</name>
<keyword evidence="3" id="KW-0808">Transferase</keyword>
<evidence type="ECO:0000313" key="4">
    <source>
        <dbReference type="Proteomes" id="UP000000270"/>
    </source>
</evidence>
<dbReference type="PROSITE" id="PS50404">
    <property type="entry name" value="GST_NTER"/>
    <property type="match status" value="1"/>
</dbReference>
<dbReference type="EMBL" id="AP009384">
    <property type="protein sequence ID" value="BAF89554.1"/>
    <property type="molecule type" value="Genomic_DNA"/>
</dbReference>
<dbReference type="InterPro" id="IPR036282">
    <property type="entry name" value="Glutathione-S-Trfase_C_sf"/>
</dbReference>
<reference evidence="3 4" key="3">
    <citation type="journal article" date="2008" name="BMC Genomics">
        <title>The genome of the versatile nitrogen fixer Azorhizobium caulinodans ORS571.</title>
        <authorList>
            <person name="Lee KB."/>
            <person name="Backer P.D."/>
            <person name="Aono T."/>
            <person name="Liu CT."/>
            <person name="Suzuki S."/>
            <person name="Suzuki T."/>
            <person name="Kaneko T."/>
            <person name="Yamada M."/>
            <person name="Tabata S."/>
            <person name="Kupfer D.M."/>
            <person name="Najar F.Z."/>
            <person name="Wiley G.B."/>
            <person name="Roe B."/>
            <person name="Binnewies T.T."/>
            <person name="Ussery D.W."/>
            <person name="D'Haeze W."/>
            <person name="Herder J.D."/>
            <person name="Gevers D."/>
            <person name="Vereecke D."/>
            <person name="Holsters M."/>
            <person name="Oyaizu H."/>
        </authorList>
    </citation>
    <scope>NUCLEOTIDE SEQUENCE [LARGE SCALE GENOMIC DNA]</scope>
    <source>
        <strain evidence="4">ATCC 43989 / DSM 5975 / JCM 20966 / LMG 6465 / NBRC 14845 / NCIMB 13405 / ORS 571</strain>
    </source>
</reference>
<dbReference type="GO" id="GO:0016740">
    <property type="term" value="F:transferase activity"/>
    <property type="evidence" value="ECO:0007669"/>
    <property type="project" value="UniProtKB-KW"/>
</dbReference>
<dbReference type="PROSITE" id="PS50405">
    <property type="entry name" value="GST_CTER"/>
    <property type="match status" value="1"/>
</dbReference>
<dbReference type="STRING" id="438753.AZC_3556"/>
<accession>A8IEZ7</accession>
<dbReference type="CDD" id="cd03207">
    <property type="entry name" value="GST_C_8"/>
    <property type="match status" value="1"/>
</dbReference>
<dbReference type="InterPro" id="IPR010987">
    <property type="entry name" value="Glutathione-S-Trfase_C-like"/>
</dbReference>
<evidence type="ECO:0000259" key="1">
    <source>
        <dbReference type="PROSITE" id="PS50404"/>
    </source>
</evidence>
<dbReference type="SUPFAM" id="SSF52833">
    <property type="entry name" value="Thioredoxin-like"/>
    <property type="match status" value="1"/>
</dbReference>
<reference evidence="3 4" key="6">
    <citation type="journal article" date="2011" name="Appl. Environ. Microbiol.">
        <title>Involvement of the azorhizobial chromosome partition gene (parA) in the onset of bacteroid differentiation during Sesbania rostrata stem nodule development.</title>
        <authorList>
            <person name="Liu CT."/>
            <person name="Lee KB."/>
            <person name="Wang YS."/>
            <person name="Peng MH."/>
            <person name="Lee KT."/>
            <person name="Suzuki S."/>
            <person name="Suzuki T."/>
            <person name="Oyaizu H."/>
        </authorList>
    </citation>
    <scope>NUCLEOTIDE SEQUENCE [LARGE SCALE GENOMIC DNA]</scope>
    <source>
        <strain evidence="4">ATCC 43989 / DSM 5975 / JCM 20966 / LMG 6465 / NBRC 14845 / NCIMB 13405 / ORS 571</strain>
    </source>
</reference>
<dbReference type="SFLD" id="SFLDG01150">
    <property type="entry name" value="Main.1:_Beta-like"/>
    <property type="match status" value="1"/>
</dbReference>
<dbReference type="Gene3D" id="3.40.30.10">
    <property type="entry name" value="Glutaredoxin"/>
    <property type="match status" value="1"/>
</dbReference>
<proteinExistence type="predicted"/>
<reference evidence="3 4" key="1">
    <citation type="journal article" date="2007" name="Appl. Environ. Microbiol.">
        <title>Rhizobial factors required for stem nodule maturation and maintenance in Sesbania rostrata-Azorhizobium caulinodans ORS571 symbiosis.</title>
        <authorList>
            <person name="Suzuki S."/>
            <person name="Aono T."/>
            <person name="Lee KB."/>
            <person name="Suzuki T."/>
            <person name="Liu CT."/>
            <person name="Miwa H."/>
            <person name="Wakao S."/>
            <person name="Iki T."/>
            <person name="Oyaizu H."/>
        </authorList>
    </citation>
    <scope>NUCLEOTIDE SEQUENCE [LARGE SCALE GENOMIC DNA]</scope>
    <source>
        <strain evidence="4">ATCC 43989 / DSM 5975 / JCM 20966 / LMG 6465 / NBRC 14845 / NCIMB 13405 / ORS 571</strain>
    </source>
</reference>
<dbReference type="KEGG" id="azc:AZC_3556"/>
<evidence type="ECO:0000313" key="3">
    <source>
        <dbReference type="EMBL" id="BAF89554.1"/>
    </source>
</evidence>
<dbReference type="CDD" id="cd03046">
    <property type="entry name" value="GST_N_GTT1_like"/>
    <property type="match status" value="1"/>
</dbReference>
<gene>
    <name evidence="3" type="ordered locus">AZC_3556</name>
</gene>
<reference evidence="3 4" key="5">
    <citation type="journal article" date="2010" name="Appl. Environ. Microbiol.">
        <title>phrR-like gene praR of Azorhizobium caulinodans ORS571 is essential for symbiosis with Sesbania rostrata and is involved in expression of reb genes.</title>
        <authorList>
            <person name="Akiba N."/>
            <person name="Aono T."/>
            <person name="Toyazaki H."/>
            <person name="Sato S."/>
            <person name="Oyaizu H."/>
        </authorList>
    </citation>
    <scope>NUCLEOTIDE SEQUENCE [LARGE SCALE GENOMIC DNA]</scope>
    <source>
        <strain evidence="4">ATCC 43989 / DSM 5975 / JCM 20966 / LMG 6465 / NBRC 14845 / NCIMB 13405 / ORS 571</strain>
    </source>
</reference>
<sequence>MKLFWSPRTRAFRTLWLLEETGAPYELVRVDLNGGDGIDDAELLAANPMGKVPALVDRGIPIAESGAIALYVADRFPEAGLSPPLGDPERGPFLHWMIFVASCVEPALVQKMKGVELPTSAAGWGSFEKVMSVLDARLSTHPFLVGERFTAADTLLATDLGYFIQVFKMLEPRPSFTAYLARCAERPAFVRARAIEAEYA</sequence>
<dbReference type="Pfam" id="PF02798">
    <property type="entry name" value="GST_N"/>
    <property type="match status" value="1"/>
</dbReference>
<dbReference type="PANTHER" id="PTHR44051">
    <property type="entry name" value="GLUTATHIONE S-TRANSFERASE-RELATED"/>
    <property type="match status" value="1"/>
</dbReference>
<reference evidence="4" key="2">
    <citation type="submission" date="2007-04" db="EMBL/GenBank/DDBJ databases">
        <title>Complete genome sequence of the nitrogen-fixing bacterium Azorhizobium caulinodans ORS571.</title>
        <authorList>
            <person name="Lee K.B."/>
            <person name="Backer P.D."/>
            <person name="Aono T."/>
            <person name="Liu C.T."/>
            <person name="Suzuki S."/>
            <person name="Suzuki T."/>
            <person name="Kaneko T."/>
            <person name="Yamada M."/>
            <person name="Tabata S."/>
            <person name="Kupfer D.M."/>
            <person name="Najar F.Z."/>
            <person name="Wiley G.B."/>
            <person name="Roe B."/>
            <person name="Binnewies T."/>
            <person name="Ussery D."/>
            <person name="Vereecke D."/>
            <person name="Gevers D."/>
            <person name="Holsters M."/>
            <person name="Oyaizu H."/>
        </authorList>
    </citation>
    <scope>NUCLEOTIDE SEQUENCE [LARGE SCALE GENOMIC DNA]</scope>
    <source>
        <strain evidence="4">ATCC 43989 / DSM 5975 / JCM 20966 / LMG 6465 / NBRC 14845 / NCIMB 13405 / ORS 571</strain>
    </source>
</reference>
<dbReference type="RefSeq" id="WP_012172079.1">
    <property type="nucleotide sequence ID" value="NC_009937.1"/>
</dbReference>
<dbReference type="InterPro" id="IPR040079">
    <property type="entry name" value="Glutathione_S-Trfase"/>
</dbReference>
<dbReference type="InterPro" id="IPR036249">
    <property type="entry name" value="Thioredoxin-like_sf"/>
</dbReference>
<dbReference type="SFLD" id="SFLDS00019">
    <property type="entry name" value="Glutathione_Transferase_(cytos"/>
    <property type="match status" value="1"/>
</dbReference>
<dbReference type="Pfam" id="PF13410">
    <property type="entry name" value="GST_C_2"/>
    <property type="match status" value="1"/>
</dbReference>
<dbReference type="PANTHER" id="PTHR44051:SF8">
    <property type="entry name" value="GLUTATHIONE S-TRANSFERASE GSTA"/>
    <property type="match status" value="1"/>
</dbReference>
<keyword evidence="4" id="KW-1185">Reference proteome</keyword>
<evidence type="ECO:0000259" key="2">
    <source>
        <dbReference type="PROSITE" id="PS50405"/>
    </source>
</evidence>
<dbReference type="Proteomes" id="UP000000270">
    <property type="component" value="Chromosome"/>
</dbReference>
<feature type="domain" description="GST C-terminal" evidence="2">
    <location>
        <begin position="86"/>
        <end position="200"/>
    </location>
</feature>
<dbReference type="AlphaFoldDB" id="A8IEZ7"/>
<protein>
    <submittedName>
        <fullName evidence="3">Putative glutathione S-transferase</fullName>
    </submittedName>
</protein>
<dbReference type="SUPFAM" id="SSF47616">
    <property type="entry name" value="GST C-terminal domain-like"/>
    <property type="match status" value="1"/>
</dbReference>
<dbReference type="InterPro" id="IPR004045">
    <property type="entry name" value="Glutathione_S-Trfase_N"/>
</dbReference>
<dbReference type="SFLD" id="SFLDG00358">
    <property type="entry name" value="Main_(cytGST)"/>
    <property type="match status" value="1"/>
</dbReference>
<feature type="domain" description="GST N-terminal" evidence="1">
    <location>
        <begin position="1"/>
        <end position="80"/>
    </location>
</feature>
<dbReference type="eggNOG" id="COG0625">
    <property type="taxonomic scope" value="Bacteria"/>
</dbReference>
<dbReference type="HOGENOM" id="CLU_011226_6_4_5"/>